<proteinExistence type="predicted"/>
<keyword evidence="2" id="KW-1185">Reference proteome</keyword>
<accession>A0ABV4EDQ6</accession>
<reference evidence="1 2" key="1">
    <citation type="submission" date="2024-07" db="EMBL/GenBank/DDBJ databases">
        <authorList>
            <person name="Hebao G."/>
        </authorList>
    </citation>
    <scope>NUCLEOTIDE SEQUENCE [LARGE SCALE GENOMIC DNA]</scope>
    <source>
        <strain evidence="1 2">ACCC 02193</strain>
    </source>
</reference>
<organism evidence="1 2">
    <name type="scientific">Erwinia aeris</name>
    <dbReference type="NCBI Taxonomy" id="3239803"/>
    <lineage>
        <taxon>Bacteria</taxon>
        <taxon>Pseudomonadati</taxon>
        <taxon>Pseudomonadota</taxon>
        <taxon>Gammaproteobacteria</taxon>
        <taxon>Enterobacterales</taxon>
        <taxon>Erwiniaceae</taxon>
        <taxon>Erwinia</taxon>
    </lineage>
</organism>
<evidence type="ECO:0000313" key="1">
    <source>
        <dbReference type="EMBL" id="MEY8772906.1"/>
    </source>
</evidence>
<dbReference type="Proteomes" id="UP001565243">
    <property type="component" value="Unassembled WGS sequence"/>
</dbReference>
<dbReference type="RefSeq" id="WP_301730974.1">
    <property type="nucleotide sequence ID" value="NZ_JBGFFX010000016.1"/>
</dbReference>
<protein>
    <submittedName>
        <fullName evidence="1">Uncharacterized protein</fullName>
    </submittedName>
</protein>
<gene>
    <name evidence="1" type="ORF">AB6T85_21075</name>
</gene>
<evidence type="ECO:0000313" key="2">
    <source>
        <dbReference type="Proteomes" id="UP001565243"/>
    </source>
</evidence>
<comment type="caution">
    <text evidence="1">The sequence shown here is derived from an EMBL/GenBank/DDBJ whole genome shotgun (WGS) entry which is preliminary data.</text>
</comment>
<sequence>MDAKMVARGIADGISSIPGLMGRGLVRTWQGSGAAGDGLRDRNQRETERFIRLVKSLGDKEEPLRRLIELVMVEFYQKMNDSGRAAINSKINYGVGHFAGKTAAQFALAYTAGSIMLRHVTSAPVYREFVRFGVSVPLNVLMWQGLIEEAAEASRRLRRDYPQTYYKVSIQDLDMIYFLVEGQLEPYIKFINSHPAMCRTIENELCKILPGKVRQVCGS</sequence>
<dbReference type="EMBL" id="JBGFFX010000016">
    <property type="protein sequence ID" value="MEY8772906.1"/>
    <property type="molecule type" value="Genomic_DNA"/>
</dbReference>
<name>A0ABV4EDQ6_9GAMM</name>